<dbReference type="EMBL" id="LGTC01000001">
    <property type="protein sequence ID" value="KNY25502.1"/>
    <property type="molecule type" value="Genomic_DNA"/>
</dbReference>
<evidence type="ECO:0000313" key="2">
    <source>
        <dbReference type="Proteomes" id="UP000036923"/>
    </source>
</evidence>
<proteinExistence type="predicted"/>
<dbReference type="eggNOG" id="ENOG50338Q1">
    <property type="taxonomic scope" value="Bacteria"/>
</dbReference>
<name>A0A0L6JJ88_9FIRM</name>
<dbReference type="Proteomes" id="UP000036923">
    <property type="component" value="Unassembled WGS sequence"/>
</dbReference>
<dbReference type="RefSeq" id="WP_050753061.1">
    <property type="nucleotide sequence ID" value="NZ_JQKC01000020.1"/>
</dbReference>
<dbReference type="AlphaFoldDB" id="A0A0L6JJ88"/>
<keyword evidence="2" id="KW-1185">Reference proteome</keyword>
<dbReference type="OrthoDB" id="2082782at2"/>
<comment type="caution">
    <text evidence="1">The sequence shown here is derived from an EMBL/GenBank/DDBJ whole genome shotgun (WGS) entry which is preliminary data.</text>
</comment>
<accession>A0A0L6JJ88</accession>
<reference evidence="2" key="1">
    <citation type="submission" date="2015-07" db="EMBL/GenBank/DDBJ databases">
        <title>Near-Complete Genome Sequence of the Cellulolytic Bacterium Bacteroides (Pseudobacteroides) cellulosolvens ATCC 35603.</title>
        <authorList>
            <person name="Dassa B."/>
            <person name="Utturkar S.M."/>
            <person name="Klingeman D.M."/>
            <person name="Hurt R.A."/>
            <person name="Keller M."/>
            <person name="Xu J."/>
            <person name="Reddy Y.H.K."/>
            <person name="Borovok I."/>
            <person name="Grinberg I.R."/>
            <person name="Lamed R."/>
            <person name="Zhivin O."/>
            <person name="Bayer E.A."/>
            <person name="Brown S.D."/>
        </authorList>
    </citation>
    <scope>NUCLEOTIDE SEQUENCE [LARGE SCALE GENOMIC DNA]</scope>
    <source>
        <strain evidence="2">DSM 2933</strain>
    </source>
</reference>
<organism evidence="1 2">
    <name type="scientific">Pseudobacteroides cellulosolvens ATCC 35603 = DSM 2933</name>
    <dbReference type="NCBI Taxonomy" id="398512"/>
    <lineage>
        <taxon>Bacteria</taxon>
        <taxon>Bacillati</taxon>
        <taxon>Bacillota</taxon>
        <taxon>Clostridia</taxon>
        <taxon>Eubacteriales</taxon>
        <taxon>Oscillospiraceae</taxon>
        <taxon>Pseudobacteroides</taxon>
    </lineage>
</organism>
<evidence type="ECO:0000313" key="1">
    <source>
        <dbReference type="EMBL" id="KNY25502.1"/>
    </source>
</evidence>
<sequence length="165" mass="19854">MDIQLNKEFAQKLSIMLQSHLIWHKHYYLWCDKIIEKFEKPPYWIIELSVTRFIGDAIDIVGSYANSEPFEKYNSTNLSDLYIACLFLRYERREISWATFLKEAGEHSDGSGQCSQECEYFYQMLNEYENVEFDEKTEKKQKVEVNNQFEMVISEVQELYNYFKV</sequence>
<gene>
    <name evidence="1" type="ORF">Bccel_0762</name>
</gene>
<protein>
    <submittedName>
        <fullName evidence="1">Uncharacterized protein</fullName>
    </submittedName>
</protein>